<keyword evidence="1" id="KW-0732">Signal</keyword>
<evidence type="ECO:0000259" key="4">
    <source>
        <dbReference type="SMART" id="SM00237"/>
    </source>
</evidence>
<name>A0ABR8DX86_9NOSO</name>
<dbReference type="InterPro" id="IPR059226">
    <property type="entry name" value="Choice_anch_Q_dom"/>
</dbReference>
<dbReference type="SUPFAM" id="SSF141072">
    <property type="entry name" value="CalX-like"/>
    <property type="match status" value="4"/>
</dbReference>
<protein>
    <submittedName>
        <fullName evidence="5">DUF4347 domain-containing protein</fullName>
    </submittedName>
</protein>
<feature type="domain" description="Calx-beta" evidence="4">
    <location>
        <begin position="827"/>
        <end position="944"/>
    </location>
</feature>
<evidence type="ECO:0000313" key="5">
    <source>
        <dbReference type="EMBL" id="MBD2533486.1"/>
    </source>
</evidence>
<dbReference type="RefSeq" id="WP_190944053.1">
    <property type="nucleotide sequence ID" value="NZ_JACJSI010000098.1"/>
</dbReference>
<dbReference type="InterPro" id="IPR038081">
    <property type="entry name" value="CalX-like_sf"/>
</dbReference>
<dbReference type="PANTHER" id="PTHR46682">
    <property type="entry name" value="ADHESION G-PROTEIN COUPLED RECEPTOR V1"/>
    <property type="match status" value="1"/>
</dbReference>
<dbReference type="Gene3D" id="2.60.40.2030">
    <property type="match status" value="4"/>
</dbReference>
<evidence type="ECO:0000256" key="1">
    <source>
        <dbReference type="ARBA" id="ARBA00022729"/>
    </source>
</evidence>
<dbReference type="InterPro" id="IPR025592">
    <property type="entry name" value="DUF4347"/>
</dbReference>
<dbReference type="SMART" id="SM00237">
    <property type="entry name" value="Calx_beta"/>
    <property type="match status" value="3"/>
</dbReference>
<dbReference type="InterPro" id="IPR003644">
    <property type="entry name" value="Calx_beta"/>
</dbReference>
<dbReference type="NCBIfam" id="NF041518">
    <property type="entry name" value="choice_anch_Q"/>
    <property type="match status" value="1"/>
</dbReference>
<proteinExistence type="predicted"/>
<feature type="domain" description="Calx-beta" evidence="4">
    <location>
        <begin position="1078"/>
        <end position="1180"/>
    </location>
</feature>
<dbReference type="Pfam" id="PF03160">
    <property type="entry name" value="Calx-beta"/>
    <property type="match status" value="4"/>
</dbReference>
<dbReference type="SUPFAM" id="SSF51126">
    <property type="entry name" value="Pectin lyase-like"/>
    <property type="match status" value="1"/>
</dbReference>
<keyword evidence="2" id="KW-0677">Repeat</keyword>
<dbReference type="InterPro" id="IPR011050">
    <property type="entry name" value="Pectin_lyase_fold/virulence"/>
</dbReference>
<evidence type="ECO:0000256" key="3">
    <source>
        <dbReference type="ARBA" id="ARBA00022837"/>
    </source>
</evidence>
<comment type="caution">
    <text evidence="5">The sequence shown here is derived from an EMBL/GenBank/DDBJ whole genome shotgun (WGS) entry which is preliminary data.</text>
</comment>
<gene>
    <name evidence="5" type="ORF">H6G97_29570</name>
</gene>
<sequence>MTQEPEKNVSANLLEASANLVFIDTAVINYQSLITGITLGSEIVILDSNKDGLTQITEFLTRRKSNSVQSVHIISHGSESSLQLGSTYLTFTNLNSYANQLQKWKPVLTNDADILLYGCDIASGEGTKFVQVLSKTTEADIAASTDKTGSLALGGNWNLEVKTGKIEASLAFESEVIEAYNSILAASFTGTSYSQNFNLLANSGTSIPWTNDSTISGWYATATSYNAVNGNSNTGALYSFGSTSSTERALGSVASDTTGTIYYGLRLQNNTDSAISQLRVSYTGEQWRNASNTSQQKLNFSYQTGKTLTSLTAGTWTPVTSLNFTGPIATLVALPLDGNLAINKNVKTSISINLATPIAVGEEIILRWEDINDSGNDHGLSIDDIFIQVDKTTYVVTNTNDSGVGSLRQAIINANNDPGVETIVFSRTGVFGDATPDIITLTSGELNIAEEVIIQGTGADKLIISGNNTSRVFTATAPLSIDSLTVTQGNALVGGGGIFSTSSVSVSNSTISLNKAIANGGGILSLSLTVSNSTISLNASLANGGGIFSTDATLTNSTISGNTAIAAGGGISSTNLTVNNSTIANNTADTGGGIFGTNATLNNSIVASNSASLLNLGNDVFGLNLDGNAYNLIGNLTGLNVLLSTLGISTDIVNSNPGLKPLGNYGGSTQTHALESNSLALNGGNPSYSGSLTTDQRGTGFNRIEYGRLDIGAFEYIVPKVNFGAANYNTTEGSTAITVTIPITLDRIPAVDVTIPIVINSSSTATQNLDYTISSTTLTFANGAIGSDLTQLITFTIQPDDLPENAETVIVNFGKLTGAEAGTITQTTLNIAANDPIKYAISTIPSVTEGDSGTKVAAFTITRTGGIGVASTVDYAFSSTAIFDTDYNNVLIRSGEVSPIAEFIDRDLSGTLNFAVGENTKTITVDILGDKKFELNQDITVTLSNPNLTFAPESSVITTSSATVKIINDDKQPSIKISNTSVIEGDISTTNNANFALTLSNPSYQPVIVNYNTSDRTAKISDSDYNSGLGTIVFNPDETFKTISFAVKGDRKFESNETFATTLYGAANGAISDSLGVATIINDDINETPSIRISNVSVNEGNTGMITNANFAVTLSNAIYQQVIVYYSTSDGTAKASDSDYNSGLGTIIFNPGETLKTISFGIRGDKKVEVNETFSVNLYGATNVLIADDRGTATIINDDFYL</sequence>
<reference evidence="5 6" key="1">
    <citation type="journal article" date="2020" name="ISME J.">
        <title>Comparative genomics reveals insights into cyanobacterial evolution and habitat adaptation.</title>
        <authorList>
            <person name="Chen M.Y."/>
            <person name="Teng W.K."/>
            <person name="Zhao L."/>
            <person name="Hu C.X."/>
            <person name="Zhou Y.K."/>
            <person name="Han B.P."/>
            <person name="Song L.R."/>
            <person name="Shu W.S."/>
        </authorList>
    </citation>
    <scope>NUCLEOTIDE SEQUENCE [LARGE SCALE GENOMIC DNA]</scope>
    <source>
        <strain evidence="5 6">FACHB-838</strain>
    </source>
</reference>
<organism evidence="5 6">
    <name type="scientific">Nostoc flagelliforme FACHB-838</name>
    <dbReference type="NCBI Taxonomy" id="2692904"/>
    <lineage>
        <taxon>Bacteria</taxon>
        <taxon>Bacillati</taxon>
        <taxon>Cyanobacteriota</taxon>
        <taxon>Cyanophyceae</taxon>
        <taxon>Nostocales</taxon>
        <taxon>Nostocaceae</taxon>
        <taxon>Nostoc</taxon>
    </lineage>
</organism>
<keyword evidence="6" id="KW-1185">Reference proteome</keyword>
<feature type="domain" description="Calx-beta" evidence="4">
    <location>
        <begin position="962"/>
        <end position="1064"/>
    </location>
</feature>
<accession>A0ABR8DX86</accession>
<dbReference type="Proteomes" id="UP000623440">
    <property type="component" value="Unassembled WGS sequence"/>
</dbReference>
<dbReference type="PANTHER" id="PTHR46682:SF1">
    <property type="entry name" value="ADHESION G-PROTEIN COUPLED RECEPTOR V1"/>
    <property type="match status" value="1"/>
</dbReference>
<evidence type="ECO:0000313" key="6">
    <source>
        <dbReference type="Proteomes" id="UP000623440"/>
    </source>
</evidence>
<evidence type="ECO:0000256" key="2">
    <source>
        <dbReference type="ARBA" id="ARBA00022737"/>
    </source>
</evidence>
<dbReference type="EMBL" id="JACJSI010000098">
    <property type="protein sequence ID" value="MBD2533486.1"/>
    <property type="molecule type" value="Genomic_DNA"/>
</dbReference>
<dbReference type="InterPro" id="IPR026919">
    <property type="entry name" value="ADGRV1"/>
</dbReference>
<keyword evidence="3" id="KW-0106">Calcium</keyword>
<dbReference type="Pfam" id="PF14252">
    <property type="entry name" value="DUF4347"/>
    <property type="match status" value="1"/>
</dbReference>